<organism evidence="9 10">
    <name type="scientific">Denitrobaculum tricleocarpae</name>
    <dbReference type="NCBI Taxonomy" id="2591009"/>
    <lineage>
        <taxon>Bacteria</taxon>
        <taxon>Pseudomonadati</taxon>
        <taxon>Pseudomonadota</taxon>
        <taxon>Alphaproteobacteria</taxon>
        <taxon>Rhodospirillales</taxon>
        <taxon>Rhodospirillaceae</taxon>
        <taxon>Denitrobaculum</taxon>
    </lineage>
</organism>
<feature type="transmembrane region" description="Helical" evidence="6">
    <location>
        <begin position="147"/>
        <end position="164"/>
    </location>
</feature>
<feature type="transmembrane region" description="Helical" evidence="6">
    <location>
        <begin position="93"/>
        <end position="111"/>
    </location>
</feature>
<dbReference type="EMBL" id="VHSH01000005">
    <property type="protein sequence ID" value="TQV79136.1"/>
    <property type="molecule type" value="Genomic_DNA"/>
</dbReference>
<feature type="transmembrane region" description="Helical" evidence="6">
    <location>
        <begin position="117"/>
        <end position="135"/>
    </location>
</feature>
<comment type="subcellular location">
    <subcellularLocation>
        <location evidence="1">Cell membrane</location>
        <topology evidence="1">Multi-pass membrane protein</topology>
    </subcellularLocation>
</comment>
<feature type="transmembrane region" description="Helical" evidence="6">
    <location>
        <begin position="583"/>
        <end position="602"/>
    </location>
</feature>
<accession>A0A545TPI8</accession>
<proteinExistence type="predicted"/>
<feature type="transmembrane region" description="Helical" evidence="6">
    <location>
        <begin position="386"/>
        <end position="406"/>
    </location>
</feature>
<dbReference type="GO" id="GO:0005886">
    <property type="term" value="C:plasma membrane"/>
    <property type="evidence" value="ECO:0007669"/>
    <property type="project" value="UniProtKB-SubCell"/>
</dbReference>
<name>A0A545TPI8_9PROT</name>
<keyword evidence="4 6" id="KW-1133">Transmembrane helix</keyword>
<evidence type="ECO:0000256" key="1">
    <source>
        <dbReference type="ARBA" id="ARBA00004651"/>
    </source>
</evidence>
<gene>
    <name evidence="9" type="ORF">FKG95_15835</name>
</gene>
<feature type="transmembrane region" description="Helical" evidence="6">
    <location>
        <begin position="488"/>
        <end position="512"/>
    </location>
</feature>
<evidence type="ECO:0000256" key="3">
    <source>
        <dbReference type="ARBA" id="ARBA00022692"/>
    </source>
</evidence>
<dbReference type="InterPro" id="IPR025405">
    <property type="entry name" value="DUF4131"/>
</dbReference>
<evidence type="ECO:0000259" key="8">
    <source>
        <dbReference type="Pfam" id="PF13567"/>
    </source>
</evidence>
<dbReference type="InterPro" id="IPR004477">
    <property type="entry name" value="ComEC_N"/>
</dbReference>
<feature type="domain" description="ComEC/Rec2-related protein" evidence="7">
    <location>
        <begin position="324"/>
        <end position="607"/>
    </location>
</feature>
<dbReference type="NCBIfam" id="TIGR00360">
    <property type="entry name" value="ComEC_N-term"/>
    <property type="match status" value="1"/>
</dbReference>
<evidence type="ECO:0000259" key="7">
    <source>
        <dbReference type="Pfam" id="PF03772"/>
    </source>
</evidence>
<keyword evidence="3 6" id="KW-0812">Transmembrane</keyword>
<sequence>MCHQIRRFSLGCLYRRLSRNKVLLRHLVVLRPVSCFREMEMGNGVAETGIRDRAGWRWVRGAAAGLLPSSLHLPGELNWSAPSVWFHAERDRWALWLPVIFGVGIGLYFALPVEPSPWAGLTLLILTSSALALTYRGQSARLQSCRLMSLLLVFAALGFGMAQLRTLNLNAPILERSTGPTEVRGRIVTVEPRKRGERLVLEMPEIRGIPAEQTPERIRVTLATGAQGLYPGDWVRGRAKLGPPPEPAAPGAYDFARAAYFKRLGAVGFAYGRFELLPREASQALVSDQVRQSWEIWWADLRHRLSERIVTALPGDAGAVAAALMTGERGRIPESQLQALRDAGLAHLLAISGLHIGLVAAGLFFGLRGILALIPALALNYPIKKWAALVALPGAFAYLMLVGATIPAQRAFLMTGLMLLAVLLDRRALSMRLVAWAAMATLLLAPESLLSVSFQMSFAAVTVMIAAYEGRRGFFASGGRDFWSLGSLWRYGLGIALTSGLATVATAPYAVFHFNHLALYGVFANVIAVPITALWIMPWAIVAFLLMPFGLEAFPLWFMGLGIDGVVATATTVSAWPAAALKIPAMPVWGLIAASLGGLWLAIWTGRWRYLGVVPLAASIVSVMLWRPPDILISADARLAAVRLSDGSLWRSNAAVNRFAAEIWSRRAGLDPAAKSRGNPLGQPNCDPMGCIVELKGRKVALAWAAGALAEDCALVDIMISRVPIRRACAFPEEVIDRFDLWRNGAHALWITGDDIQIKSVAQTRGKRPWVLLRGEP</sequence>
<feature type="domain" description="DUF4131" evidence="8">
    <location>
        <begin position="115"/>
        <end position="273"/>
    </location>
</feature>
<evidence type="ECO:0000256" key="2">
    <source>
        <dbReference type="ARBA" id="ARBA00022475"/>
    </source>
</evidence>
<keyword evidence="5 6" id="KW-0472">Membrane</keyword>
<evidence type="ECO:0000256" key="6">
    <source>
        <dbReference type="SAM" id="Phobius"/>
    </source>
</evidence>
<feature type="transmembrane region" description="Helical" evidence="6">
    <location>
        <begin position="553"/>
        <end position="576"/>
    </location>
</feature>
<evidence type="ECO:0000256" key="5">
    <source>
        <dbReference type="ARBA" id="ARBA00023136"/>
    </source>
</evidence>
<dbReference type="PANTHER" id="PTHR30619">
    <property type="entry name" value="DNA INTERNALIZATION/COMPETENCE PROTEIN COMEC/REC2"/>
    <property type="match status" value="1"/>
</dbReference>
<dbReference type="PANTHER" id="PTHR30619:SF1">
    <property type="entry name" value="RECOMBINATION PROTEIN 2"/>
    <property type="match status" value="1"/>
</dbReference>
<evidence type="ECO:0000256" key="4">
    <source>
        <dbReference type="ARBA" id="ARBA00022989"/>
    </source>
</evidence>
<feature type="transmembrane region" description="Helical" evidence="6">
    <location>
        <begin position="519"/>
        <end position="547"/>
    </location>
</feature>
<dbReference type="AlphaFoldDB" id="A0A545TPI8"/>
<feature type="transmembrane region" description="Helical" evidence="6">
    <location>
        <begin position="345"/>
        <end position="374"/>
    </location>
</feature>
<keyword evidence="10" id="KW-1185">Reference proteome</keyword>
<reference evidence="9 10" key="1">
    <citation type="submission" date="2019-06" db="EMBL/GenBank/DDBJ databases">
        <title>Whole genome sequence for Rhodospirillaceae sp. R148.</title>
        <authorList>
            <person name="Wang G."/>
        </authorList>
    </citation>
    <scope>NUCLEOTIDE SEQUENCE [LARGE SCALE GENOMIC DNA]</scope>
    <source>
        <strain evidence="9 10">R148</strain>
    </source>
</reference>
<keyword evidence="2" id="KW-1003">Cell membrane</keyword>
<dbReference type="InterPro" id="IPR052159">
    <property type="entry name" value="Competence_DNA_uptake"/>
</dbReference>
<dbReference type="Proteomes" id="UP000315252">
    <property type="component" value="Unassembled WGS sequence"/>
</dbReference>
<comment type="caution">
    <text evidence="9">The sequence shown here is derived from an EMBL/GenBank/DDBJ whole genome shotgun (WGS) entry which is preliminary data.</text>
</comment>
<dbReference type="Pfam" id="PF03772">
    <property type="entry name" value="Competence"/>
    <property type="match status" value="1"/>
</dbReference>
<dbReference type="OrthoDB" id="9790149at2"/>
<evidence type="ECO:0000313" key="9">
    <source>
        <dbReference type="EMBL" id="TQV79136.1"/>
    </source>
</evidence>
<evidence type="ECO:0000313" key="10">
    <source>
        <dbReference type="Proteomes" id="UP000315252"/>
    </source>
</evidence>
<feature type="transmembrane region" description="Helical" evidence="6">
    <location>
        <begin position="449"/>
        <end position="468"/>
    </location>
</feature>
<protein>
    <submittedName>
        <fullName evidence="9">ComEC family competence protein</fullName>
    </submittedName>
</protein>
<dbReference type="Pfam" id="PF13567">
    <property type="entry name" value="DUF4131"/>
    <property type="match status" value="1"/>
</dbReference>